<name>C5PB29_COCP7</name>
<feature type="compositionally biased region" description="Polar residues" evidence="1">
    <location>
        <begin position="176"/>
        <end position="202"/>
    </location>
</feature>
<proteinExistence type="predicted"/>
<feature type="compositionally biased region" description="Low complexity" evidence="1">
    <location>
        <begin position="331"/>
        <end position="342"/>
    </location>
</feature>
<feature type="compositionally biased region" description="Polar residues" evidence="1">
    <location>
        <begin position="282"/>
        <end position="314"/>
    </location>
</feature>
<dbReference type="EMBL" id="ACFW01000035">
    <property type="protein sequence ID" value="EER25813.1"/>
    <property type="molecule type" value="Genomic_DNA"/>
</dbReference>
<feature type="compositionally biased region" description="Low complexity" evidence="1">
    <location>
        <begin position="83"/>
        <end position="100"/>
    </location>
</feature>
<dbReference type="VEuPathDB" id="FungiDB:CPC735_042570"/>
<dbReference type="HOGENOM" id="CLU_047875_0_0_1"/>
<accession>C5PB29</accession>
<feature type="compositionally biased region" description="Polar residues" evidence="1">
    <location>
        <begin position="244"/>
        <end position="268"/>
    </location>
</feature>
<evidence type="ECO:0000313" key="2">
    <source>
        <dbReference type="EMBL" id="EER25813.1"/>
    </source>
</evidence>
<feature type="region of interest" description="Disordered" evidence="1">
    <location>
        <begin position="176"/>
        <end position="386"/>
    </location>
</feature>
<feature type="compositionally biased region" description="Polar residues" evidence="1">
    <location>
        <begin position="69"/>
        <end position="82"/>
    </location>
</feature>
<dbReference type="Proteomes" id="UP000009084">
    <property type="component" value="Unassembled WGS sequence"/>
</dbReference>
<feature type="compositionally biased region" description="Polar residues" evidence="1">
    <location>
        <begin position="220"/>
        <end position="235"/>
    </location>
</feature>
<reference evidence="2 3" key="1">
    <citation type="journal article" date="2009" name="Genome Res.">
        <title>Comparative genomic analyses of the human fungal pathogens Coccidioides and their relatives.</title>
        <authorList>
            <person name="Sharpton T.J."/>
            <person name="Stajich J.E."/>
            <person name="Rounsley S.D."/>
            <person name="Gardner M.J."/>
            <person name="Wortman J.R."/>
            <person name="Jordar V.S."/>
            <person name="Maiti R."/>
            <person name="Kodira C.D."/>
            <person name="Neafsey D.E."/>
            <person name="Zeng Q."/>
            <person name="Hung C.-Y."/>
            <person name="McMahan C."/>
            <person name="Muszewska A."/>
            <person name="Grynberg M."/>
            <person name="Mandel M.A."/>
            <person name="Kellner E.M."/>
            <person name="Barker B.M."/>
            <person name="Galgiani J.N."/>
            <person name="Orbach M.J."/>
            <person name="Kirkland T.N."/>
            <person name="Cole G.T."/>
            <person name="Henn M.R."/>
            <person name="Birren B.W."/>
            <person name="Taylor J.W."/>
        </authorList>
    </citation>
    <scope>NUCLEOTIDE SEQUENCE [LARGE SCALE GENOMIC DNA]</scope>
    <source>
        <strain evidence="3">C735</strain>
    </source>
</reference>
<organism evidence="2 3">
    <name type="scientific">Coccidioides posadasii (strain C735)</name>
    <name type="common">Valley fever fungus</name>
    <dbReference type="NCBI Taxonomy" id="222929"/>
    <lineage>
        <taxon>Eukaryota</taxon>
        <taxon>Fungi</taxon>
        <taxon>Dikarya</taxon>
        <taxon>Ascomycota</taxon>
        <taxon>Pezizomycotina</taxon>
        <taxon>Eurotiomycetes</taxon>
        <taxon>Eurotiomycetidae</taxon>
        <taxon>Onygenales</taxon>
        <taxon>Onygenaceae</taxon>
        <taxon>Coccidioides</taxon>
    </lineage>
</organism>
<evidence type="ECO:0000256" key="1">
    <source>
        <dbReference type="SAM" id="MobiDB-lite"/>
    </source>
</evidence>
<feature type="compositionally biased region" description="Basic and acidic residues" evidence="1">
    <location>
        <begin position="343"/>
        <end position="378"/>
    </location>
</feature>
<dbReference type="OrthoDB" id="5377213at2759"/>
<evidence type="ECO:0000313" key="3">
    <source>
        <dbReference type="Proteomes" id="UP000009084"/>
    </source>
</evidence>
<dbReference type="AlphaFoldDB" id="C5PB29"/>
<gene>
    <name evidence="2" type="ORF">CPC735_042570</name>
</gene>
<protein>
    <submittedName>
        <fullName evidence="2">Uncharacterized protein</fullName>
    </submittedName>
</protein>
<comment type="caution">
    <text evidence="2">The sequence shown here is derived from an EMBL/GenBank/DDBJ whole genome shotgun (WGS) entry which is preliminary data.</text>
</comment>
<sequence length="458" mass="51055">MPIDYLGKIGDGSGVLTSRRQRMKPIRFARPWLSPSAYHFMLTPAPVQRSQSSGNFLDQDDVRAGPGRFSSSLPSLKDASNPSPSKYSTRSYRSPSSTHSAQAEMTLASGYRSDMLDKKARSKHKVHILPHLKKDRSTSLDLNLPAVENEGLGIYTNLDRDQRYGDAYVTATRLAGSNSHQRSISGNSQGSVTMTMSASTKPGSHYVHPMRQTPRPRTPVNRSHQNSITDNSPDTHQFPDLDGQATSSNREPPRQSSSLNSNMESRPSFNIHRENPTFPHAASQTNVGRASSSFSRQMDNNSARETISPISRSSLEFPFRSKSRPSTTDPVARAAAVQAARQAFEDREAAKSRKHEQRNMKAQDKELRREQKEQHEGSGRTPRLTDFTFRNHRNSEKAAHHEGSAHGDSGYYSSSGARYGGEGGTKFGFKSPKTAWLLFLTWLRTRIFKMGKKIKKMS</sequence>
<feature type="region of interest" description="Disordered" evidence="1">
    <location>
        <begin position="49"/>
        <end position="102"/>
    </location>
</feature>